<dbReference type="InterPro" id="IPR000182">
    <property type="entry name" value="GNAT_dom"/>
</dbReference>
<evidence type="ECO:0000256" key="1">
    <source>
        <dbReference type="ARBA" id="ARBA00022679"/>
    </source>
</evidence>
<feature type="domain" description="N-acetyltransferase" evidence="3">
    <location>
        <begin position="27"/>
        <end position="162"/>
    </location>
</feature>
<evidence type="ECO:0000313" key="5">
    <source>
        <dbReference type="Proteomes" id="UP000297983"/>
    </source>
</evidence>
<dbReference type="Proteomes" id="UP000297983">
    <property type="component" value="Unassembled WGS sequence"/>
</dbReference>
<proteinExistence type="predicted"/>
<dbReference type="InterPro" id="IPR016181">
    <property type="entry name" value="Acyl_CoA_acyltransferase"/>
</dbReference>
<dbReference type="Gene3D" id="3.40.630.30">
    <property type="match status" value="1"/>
</dbReference>
<evidence type="ECO:0000313" key="4">
    <source>
        <dbReference type="EMBL" id="TFD66652.1"/>
    </source>
</evidence>
<accession>A0A4R9ANK8</accession>
<dbReference type="PANTHER" id="PTHR30602:SF12">
    <property type="entry name" value="AMINO-ACID ACETYLTRANSFERASE NAGS1, CHLOROPLASTIC-RELATED"/>
    <property type="match status" value="1"/>
</dbReference>
<dbReference type="GO" id="GO:0004042">
    <property type="term" value="F:L-glutamate N-acetyltransferase activity"/>
    <property type="evidence" value="ECO:0007669"/>
    <property type="project" value="InterPro"/>
</dbReference>
<dbReference type="EC" id="2.3.1.1" evidence="4"/>
<keyword evidence="2 4" id="KW-0012">Acyltransferase</keyword>
<protein>
    <submittedName>
        <fullName evidence="4">Amino-acid N-acetyltransferase</fullName>
        <ecNumber evidence="4">2.3.1.1</ecNumber>
    </submittedName>
</protein>
<dbReference type="GO" id="GO:0006526">
    <property type="term" value="P:L-arginine biosynthetic process"/>
    <property type="evidence" value="ECO:0007669"/>
    <property type="project" value="InterPro"/>
</dbReference>
<dbReference type="AlphaFoldDB" id="A0A4R9ANK8"/>
<name>A0A4R9ANK8_9MICO</name>
<reference evidence="4 5" key="1">
    <citation type="submission" date="2019-03" db="EMBL/GenBank/DDBJ databases">
        <title>Genomics of glacier-inhabiting Cryobacterium strains.</title>
        <authorList>
            <person name="Liu Q."/>
            <person name="Xin Y.-H."/>
        </authorList>
    </citation>
    <scope>NUCLEOTIDE SEQUENCE [LARGE SCALE GENOMIC DNA]</scope>
    <source>
        <strain evidence="4 5">Hz16</strain>
    </source>
</reference>
<dbReference type="NCBIfam" id="NF005921">
    <property type="entry name" value="PRK07922.1"/>
    <property type="match status" value="1"/>
</dbReference>
<sequence>MLNKPREGPVSVTALHQTAPEQPEQGYTVRRARTSDVPGIEALVEPLVQQRILLGKDRVVFYEAVQEFRVAVDSSGRLIGCGALHVMWEDLGEVRTLAVDAQWLGRGVGYTMMQRLEADARDLGLSRLFCLTFEVGFFTRNGFSDMGTETVDPAVYAELVRSSDEGVAEFLDLARVKPNTLGNTRMVKRVN</sequence>
<organism evidence="4 5">
    <name type="scientific">Cryobacterium gelidum</name>
    <dbReference type="NCBI Taxonomy" id="1259164"/>
    <lineage>
        <taxon>Bacteria</taxon>
        <taxon>Bacillati</taxon>
        <taxon>Actinomycetota</taxon>
        <taxon>Actinomycetes</taxon>
        <taxon>Micrococcales</taxon>
        <taxon>Microbacteriaceae</taxon>
        <taxon>Cryobacterium</taxon>
    </lineage>
</organism>
<dbReference type="EMBL" id="SOHL01000030">
    <property type="protein sequence ID" value="TFD66652.1"/>
    <property type="molecule type" value="Genomic_DNA"/>
</dbReference>
<evidence type="ECO:0000259" key="3">
    <source>
        <dbReference type="PROSITE" id="PS51186"/>
    </source>
</evidence>
<dbReference type="InterPro" id="IPR010167">
    <property type="entry name" value="NH2A_AcTrfase"/>
</dbReference>
<evidence type="ECO:0000256" key="2">
    <source>
        <dbReference type="ARBA" id="ARBA00023315"/>
    </source>
</evidence>
<keyword evidence="5" id="KW-1185">Reference proteome</keyword>
<dbReference type="PANTHER" id="PTHR30602">
    <property type="entry name" value="AMINO-ACID ACETYLTRANSFERASE"/>
    <property type="match status" value="1"/>
</dbReference>
<dbReference type="SUPFAM" id="SSF55729">
    <property type="entry name" value="Acyl-CoA N-acyltransferases (Nat)"/>
    <property type="match status" value="1"/>
</dbReference>
<dbReference type="Pfam" id="PF00583">
    <property type="entry name" value="Acetyltransf_1"/>
    <property type="match status" value="1"/>
</dbReference>
<dbReference type="RefSeq" id="WP_134553323.1">
    <property type="nucleotide sequence ID" value="NZ_SOHL01000030.1"/>
</dbReference>
<gene>
    <name evidence="4" type="ORF">E3T50_15785</name>
</gene>
<dbReference type="GO" id="GO:0005737">
    <property type="term" value="C:cytoplasm"/>
    <property type="evidence" value="ECO:0007669"/>
    <property type="project" value="InterPro"/>
</dbReference>
<comment type="caution">
    <text evidence="4">The sequence shown here is derived from an EMBL/GenBank/DDBJ whole genome shotgun (WGS) entry which is preliminary data.</text>
</comment>
<keyword evidence="1 4" id="KW-0808">Transferase</keyword>
<dbReference type="CDD" id="cd04301">
    <property type="entry name" value="NAT_SF"/>
    <property type="match status" value="1"/>
</dbReference>
<dbReference type="PROSITE" id="PS51186">
    <property type="entry name" value="GNAT"/>
    <property type="match status" value="1"/>
</dbReference>